<gene>
    <name evidence="2" type="ORF">Scep_007676</name>
</gene>
<accession>A0AAP0KC26</accession>
<dbReference type="AlphaFoldDB" id="A0AAP0KC26"/>
<feature type="domain" description="RNase H type-1" evidence="1">
    <location>
        <begin position="118"/>
        <end position="208"/>
    </location>
</feature>
<keyword evidence="3" id="KW-1185">Reference proteome</keyword>
<protein>
    <recommendedName>
        <fullName evidence="1">RNase H type-1 domain-containing protein</fullName>
    </recommendedName>
</protein>
<dbReference type="Pfam" id="PF13456">
    <property type="entry name" value="RVT_3"/>
    <property type="match status" value="1"/>
</dbReference>
<dbReference type="EMBL" id="JBBNAG010000003">
    <property type="protein sequence ID" value="KAK9148919.1"/>
    <property type="molecule type" value="Genomic_DNA"/>
</dbReference>
<dbReference type="InterPro" id="IPR053151">
    <property type="entry name" value="RNase_H-like"/>
</dbReference>
<evidence type="ECO:0000313" key="2">
    <source>
        <dbReference type="EMBL" id="KAK9148919.1"/>
    </source>
</evidence>
<dbReference type="Proteomes" id="UP001419268">
    <property type="component" value="Unassembled WGS sequence"/>
</dbReference>
<dbReference type="InterPro" id="IPR002156">
    <property type="entry name" value="RNaseH_domain"/>
</dbReference>
<dbReference type="InterPro" id="IPR036397">
    <property type="entry name" value="RNaseH_sf"/>
</dbReference>
<evidence type="ECO:0000259" key="1">
    <source>
        <dbReference type="Pfam" id="PF13456"/>
    </source>
</evidence>
<organism evidence="2 3">
    <name type="scientific">Stephania cephalantha</name>
    <dbReference type="NCBI Taxonomy" id="152367"/>
    <lineage>
        <taxon>Eukaryota</taxon>
        <taxon>Viridiplantae</taxon>
        <taxon>Streptophyta</taxon>
        <taxon>Embryophyta</taxon>
        <taxon>Tracheophyta</taxon>
        <taxon>Spermatophyta</taxon>
        <taxon>Magnoliopsida</taxon>
        <taxon>Ranunculales</taxon>
        <taxon>Menispermaceae</taxon>
        <taxon>Menispermoideae</taxon>
        <taxon>Cissampelideae</taxon>
        <taxon>Stephania</taxon>
    </lineage>
</organism>
<dbReference type="PANTHER" id="PTHR47723:SF19">
    <property type="entry name" value="POLYNUCLEOTIDYL TRANSFERASE, RIBONUCLEASE H-LIKE SUPERFAMILY PROTEIN"/>
    <property type="match status" value="1"/>
</dbReference>
<dbReference type="PANTHER" id="PTHR47723">
    <property type="entry name" value="OS05G0353850 PROTEIN"/>
    <property type="match status" value="1"/>
</dbReference>
<dbReference type="InterPro" id="IPR044730">
    <property type="entry name" value="RNase_H-like_dom_plant"/>
</dbReference>
<dbReference type="Gene3D" id="3.30.420.10">
    <property type="entry name" value="Ribonuclease H-like superfamily/Ribonuclease H"/>
    <property type="match status" value="1"/>
</dbReference>
<evidence type="ECO:0000313" key="3">
    <source>
        <dbReference type="Proteomes" id="UP001419268"/>
    </source>
</evidence>
<sequence length="236" mass="26998">MNRNDLTGYGVAMRLLKISLTLLPSFLDWINANKNAEFSMGCIEWDSFFAVTTWIGWKERSSRVFGQKDYDIIDIVSSIVYMTRKIRFLYDRSNVVPRGPFPVHKGWIKLEEGWLKSNTDGVRPLERKTTAGGLIRNDRGGWVRGFHHALGSCSVLDAELWGVLTRLRTAWQMEVDKLCLEVDSLEAYELISANNLNSSQSSVVSLIKEMVGFPGFQEVTTCVQTLRPKRLWRMRG</sequence>
<dbReference type="GO" id="GO:0003676">
    <property type="term" value="F:nucleic acid binding"/>
    <property type="evidence" value="ECO:0007669"/>
    <property type="project" value="InterPro"/>
</dbReference>
<comment type="caution">
    <text evidence="2">The sequence shown here is derived from an EMBL/GenBank/DDBJ whole genome shotgun (WGS) entry which is preliminary data.</text>
</comment>
<name>A0AAP0KC26_9MAGN</name>
<dbReference type="CDD" id="cd06222">
    <property type="entry name" value="RNase_H_like"/>
    <property type="match status" value="1"/>
</dbReference>
<proteinExistence type="predicted"/>
<dbReference type="GO" id="GO:0004523">
    <property type="term" value="F:RNA-DNA hybrid ribonuclease activity"/>
    <property type="evidence" value="ECO:0007669"/>
    <property type="project" value="InterPro"/>
</dbReference>
<reference evidence="2 3" key="1">
    <citation type="submission" date="2024-01" db="EMBL/GenBank/DDBJ databases">
        <title>Genome assemblies of Stephania.</title>
        <authorList>
            <person name="Yang L."/>
        </authorList>
    </citation>
    <scope>NUCLEOTIDE SEQUENCE [LARGE SCALE GENOMIC DNA]</scope>
    <source>
        <strain evidence="2">JXDWG</strain>
        <tissue evidence="2">Leaf</tissue>
    </source>
</reference>